<evidence type="ECO:0000256" key="2">
    <source>
        <dbReference type="ARBA" id="ARBA00022475"/>
    </source>
</evidence>
<dbReference type="Pfam" id="PF02653">
    <property type="entry name" value="BPD_transp_2"/>
    <property type="match status" value="1"/>
</dbReference>
<keyword evidence="2" id="KW-1003">Cell membrane</keyword>
<sequence>MRFELTPRASISALWRALAPVLAFITAFLIAGLVIWLMGRSPLAAFQVYVTQPLSDPWALQEILVKATPLALIAIGLSYCFRANLWNIGAEGQYVVGAVLGSWIALRTHGTDAGLWVLPAILLAGIIGGALYGLIPAFLKTRFGVNEILTSLMLVYIAQLILDYLVRGPWRDPKGFNFPQSVTFDPAATLPPIFEAGRVHYGFVFALIAVLVTAVILGRTLFGYRLRLSGDAPRAARFAGFNSKTTTLAVFGISGGLAGLAGMSEVTGQIGQLQPSISPGYGFTAITVAFLGRLNPIGILVAALVVSLTFIGGESAQIMLKLPLDLTQAFQGILLLCVLSADALVSNRIRFVVRGGAK</sequence>
<proteinExistence type="predicted"/>
<feature type="transmembrane region" description="Helical" evidence="6">
    <location>
        <begin position="93"/>
        <end position="110"/>
    </location>
</feature>
<accession>A0A5N3P8U9</accession>
<keyword evidence="5 6" id="KW-0472">Membrane</keyword>
<dbReference type="GO" id="GO:0005886">
    <property type="term" value="C:plasma membrane"/>
    <property type="evidence" value="ECO:0007669"/>
    <property type="project" value="UniProtKB-SubCell"/>
</dbReference>
<dbReference type="PANTHER" id="PTHR47089">
    <property type="entry name" value="ABC TRANSPORTER, PERMEASE PROTEIN"/>
    <property type="match status" value="1"/>
</dbReference>
<name>A0A5N3P8U9_9HYPH</name>
<comment type="caution">
    <text evidence="7">The sequence shown here is derived from an EMBL/GenBank/DDBJ whole genome shotgun (WGS) entry which is preliminary data.</text>
</comment>
<evidence type="ECO:0000256" key="4">
    <source>
        <dbReference type="ARBA" id="ARBA00022989"/>
    </source>
</evidence>
<feature type="transmembrane region" description="Helical" evidence="6">
    <location>
        <begin position="58"/>
        <end position="81"/>
    </location>
</feature>
<evidence type="ECO:0000256" key="1">
    <source>
        <dbReference type="ARBA" id="ARBA00004651"/>
    </source>
</evidence>
<gene>
    <name evidence="7" type="ORF">FEZ63_15485</name>
</gene>
<keyword evidence="4 6" id="KW-1133">Transmembrane helix</keyword>
<feature type="transmembrane region" description="Helical" evidence="6">
    <location>
        <begin position="147"/>
        <end position="166"/>
    </location>
</feature>
<feature type="transmembrane region" description="Helical" evidence="6">
    <location>
        <begin position="326"/>
        <end position="345"/>
    </location>
</feature>
<organism evidence="7 8">
    <name type="scientific">Microvirga brassicacearum</name>
    <dbReference type="NCBI Taxonomy" id="2580413"/>
    <lineage>
        <taxon>Bacteria</taxon>
        <taxon>Pseudomonadati</taxon>
        <taxon>Pseudomonadota</taxon>
        <taxon>Alphaproteobacteria</taxon>
        <taxon>Hyphomicrobiales</taxon>
        <taxon>Methylobacteriaceae</taxon>
        <taxon>Microvirga</taxon>
    </lineage>
</organism>
<reference evidence="7 8" key="1">
    <citation type="journal article" date="2019" name="Microorganisms">
        <title>Genome Insights into the Novel Species Microvirga brassicacearum, a Rapeseed Endophyte with Biotechnological Potential.</title>
        <authorList>
            <person name="Jimenez-Gomez A."/>
            <person name="Saati-Santamaria Z."/>
            <person name="Igual J.M."/>
            <person name="Rivas R."/>
            <person name="Mateos P.F."/>
            <person name="Garcia-Fraile P."/>
        </authorList>
    </citation>
    <scope>NUCLEOTIDE SEQUENCE [LARGE SCALE GENOMIC DNA]</scope>
    <source>
        <strain evidence="7 8">CDVBN77</strain>
    </source>
</reference>
<comment type="subcellular location">
    <subcellularLocation>
        <location evidence="1">Cell membrane</location>
        <topology evidence="1">Multi-pass membrane protein</topology>
    </subcellularLocation>
</comment>
<evidence type="ECO:0000313" key="8">
    <source>
        <dbReference type="Proteomes" id="UP000325684"/>
    </source>
</evidence>
<evidence type="ECO:0000256" key="3">
    <source>
        <dbReference type="ARBA" id="ARBA00022692"/>
    </source>
</evidence>
<keyword evidence="3 6" id="KW-0812">Transmembrane</keyword>
<feature type="transmembrane region" description="Helical" evidence="6">
    <location>
        <begin position="12"/>
        <end position="38"/>
    </location>
</feature>
<dbReference type="OrthoDB" id="9809785at2"/>
<dbReference type="CDD" id="cd06580">
    <property type="entry name" value="TM_PBP1_transp_TpRbsC_like"/>
    <property type="match status" value="1"/>
</dbReference>
<keyword evidence="8" id="KW-1185">Reference proteome</keyword>
<dbReference type="Proteomes" id="UP000325684">
    <property type="component" value="Unassembled WGS sequence"/>
</dbReference>
<dbReference type="InterPro" id="IPR001851">
    <property type="entry name" value="ABC_transp_permease"/>
</dbReference>
<dbReference type="RefSeq" id="WP_150946055.1">
    <property type="nucleotide sequence ID" value="NZ_VCMV01000024.1"/>
</dbReference>
<feature type="transmembrane region" description="Helical" evidence="6">
    <location>
        <begin position="276"/>
        <end position="292"/>
    </location>
</feature>
<feature type="transmembrane region" description="Helical" evidence="6">
    <location>
        <begin position="245"/>
        <end position="264"/>
    </location>
</feature>
<feature type="transmembrane region" description="Helical" evidence="6">
    <location>
        <begin position="299"/>
        <end position="320"/>
    </location>
</feature>
<evidence type="ECO:0000256" key="5">
    <source>
        <dbReference type="ARBA" id="ARBA00023136"/>
    </source>
</evidence>
<dbReference type="EMBL" id="VCMV01000024">
    <property type="protein sequence ID" value="KAB0266159.1"/>
    <property type="molecule type" value="Genomic_DNA"/>
</dbReference>
<dbReference type="AlphaFoldDB" id="A0A5N3P8U9"/>
<dbReference type="PANTHER" id="PTHR47089:SF1">
    <property type="entry name" value="GUANOSINE ABC TRANSPORTER PERMEASE PROTEIN NUPP"/>
    <property type="match status" value="1"/>
</dbReference>
<dbReference type="GO" id="GO:0022857">
    <property type="term" value="F:transmembrane transporter activity"/>
    <property type="evidence" value="ECO:0007669"/>
    <property type="project" value="InterPro"/>
</dbReference>
<evidence type="ECO:0000256" key="6">
    <source>
        <dbReference type="SAM" id="Phobius"/>
    </source>
</evidence>
<feature type="transmembrane region" description="Helical" evidence="6">
    <location>
        <begin position="116"/>
        <end position="135"/>
    </location>
</feature>
<feature type="transmembrane region" description="Helical" evidence="6">
    <location>
        <begin position="201"/>
        <end position="224"/>
    </location>
</feature>
<evidence type="ECO:0000313" key="7">
    <source>
        <dbReference type="EMBL" id="KAB0266159.1"/>
    </source>
</evidence>
<protein>
    <submittedName>
        <fullName evidence="7">ABC transporter permease</fullName>
    </submittedName>
</protein>